<evidence type="ECO:0000313" key="2">
    <source>
        <dbReference type="EMBL" id="QHU09709.1"/>
    </source>
</evidence>
<accession>A0A6C0JW21</accession>
<organism evidence="2">
    <name type="scientific">viral metagenome</name>
    <dbReference type="NCBI Taxonomy" id="1070528"/>
    <lineage>
        <taxon>unclassified sequences</taxon>
        <taxon>metagenomes</taxon>
        <taxon>organismal metagenomes</taxon>
    </lineage>
</organism>
<protein>
    <submittedName>
        <fullName evidence="2">Uncharacterized protein</fullName>
    </submittedName>
</protein>
<dbReference type="EMBL" id="MN740743">
    <property type="protein sequence ID" value="QHU09709.1"/>
    <property type="molecule type" value="Genomic_DNA"/>
</dbReference>
<reference evidence="2" key="1">
    <citation type="journal article" date="2020" name="Nature">
        <title>Giant virus diversity and host interactions through global metagenomics.</title>
        <authorList>
            <person name="Schulz F."/>
            <person name="Roux S."/>
            <person name="Paez-Espino D."/>
            <person name="Jungbluth S."/>
            <person name="Walsh D.A."/>
            <person name="Denef V.J."/>
            <person name="McMahon K.D."/>
            <person name="Konstantinidis K.T."/>
            <person name="Eloe-Fadrosh E.A."/>
            <person name="Kyrpides N.C."/>
            <person name="Woyke T."/>
        </authorList>
    </citation>
    <scope>NUCLEOTIDE SEQUENCE</scope>
    <source>
        <strain evidence="2">GVMAG-S-1101164-105</strain>
    </source>
</reference>
<sequence>MPVRRIQITRKRKIQKQTGGSAQPGPNIYVFYHIYCNKKTEDVVKDQAFRIVFSGLYRRATAIKCFLAGQPDMIPKVGELLKNIGKKFEITKEGPNDTSYERFTLLDIPKHIQDHDKFLYIHSKGVSEIGRFSGKAPEYENIFWWRTWMEYYLIGQFERCLEELNHHDIVGVNYSNKLIGSHFSGNFWWSTGKYYKSLSGQIGSQYYEPEKYIFSGNPKYKDIDHGRIPENQGLYSSPFYSSNYID</sequence>
<dbReference type="AlphaFoldDB" id="A0A6C0JW21"/>
<feature type="region of interest" description="Disordered" evidence="1">
    <location>
        <begin position="1"/>
        <end position="21"/>
    </location>
</feature>
<proteinExistence type="predicted"/>
<name>A0A6C0JW21_9ZZZZ</name>
<evidence type="ECO:0000256" key="1">
    <source>
        <dbReference type="SAM" id="MobiDB-lite"/>
    </source>
</evidence>